<proteinExistence type="predicted"/>
<dbReference type="AlphaFoldDB" id="A0A538SML8"/>
<dbReference type="Proteomes" id="UP000317716">
    <property type="component" value="Unassembled WGS sequence"/>
</dbReference>
<sequence>MAFIPPGTRCISGLGGPGESYLTLLGGTFPFTIRISAFDSQGRLLGYSLGDFAWLPIDAKTFTGWFTGGYVFPRPARAPQLSTQMRSMIGLREAQRSAIPLSFSTDRMGAQFGSGMGGTGRGTSLRW</sequence>
<organism evidence="1 2">
    <name type="scientific">Eiseniibacteriota bacterium</name>
    <dbReference type="NCBI Taxonomy" id="2212470"/>
    <lineage>
        <taxon>Bacteria</taxon>
        <taxon>Candidatus Eiseniibacteriota</taxon>
    </lineage>
</organism>
<comment type="caution">
    <text evidence="1">The sequence shown here is derived from an EMBL/GenBank/DDBJ whole genome shotgun (WGS) entry which is preliminary data.</text>
</comment>
<evidence type="ECO:0000313" key="1">
    <source>
        <dbReference type="EMBL" id="TMQ52619.1"/>
    </source>
</evidence>
<name>A0A538SML8_UNCEI</name>
<accession>A0A538SML8</accession>
<reference evidence="1 2" key="1">
    <citation type="journal article" date="2019" name="Nat. Microbiol.">
        <title>Mediterranean grassland soil C-N compound turnover is dependent on rainfall and depth, and is mediated by genomically divergent microorganisms.</title>
        <authorList>
            <person name="Diamond S."/>
            <person name="Andeer P.F."/>
            <person name="Li Z."/>
            <person name="Crits-Christoph A."/>
            <person name="Burstein D."/>
            <person name="Anantharaman K."/>
            <person name="Lane K.R."/>
            <person name="Thomas B.C."/>
            <person name="Pan C."/>
            <person name="Northen T.R."/>
            <person name="Banfield J.F."/>
        </authorList>
    </citation>
    <scope>NUCLEOTIDE SEQUENCE [LARGE SCALE GENOMIC DNA]</scope>
    <source>
        <strain evidence="1">WS_2</strain>
    </source>
</reference>
<protein>
    <submittedName>
        <fullName evidence="1">Uncharacterized protein</fullName>
    </submittedName>
</protein>
<gene>
    <name evidence="1" type="ORF">E6K72_09005</name>
</gene>
<dbReference type="EMBL" id="VBOS01000317">
    <property type="protein sequence ID" value="TMQ52619.1"/>
    <property type="molecule type" value="Genomic_DNA"/>
</dbReference>
<evidence type="ECO:0000313" key="2">
    <source>
        <dbReference type="Proteomes" id="UP000317716"/>
    </source>
</evidence>